<comment type="caution">
    <text evidence="1">The sequence shown here is derived from an EMBL/GenBank/DDBJ whole genome shotgun (WGS) entry which is preliminary data.</text>
</comment>
<evidence type="ECO:0000313" key="2">
    <source>
        <dbReference type="Proteomes" id="UP001472677"/>
    </source>
</evidence>
<reference evidence="1 2" key="1">
    <citation type="journal article" date="2024" name="G3 (Bethesda)">
        <title>Genome assembly of Hibiscus sabdariffa L. provides insights into metabolisms of medicinal natural products.</title>
        <authorList>
            <person name="Kim T."/>
        </authorList>
    </citation>
    <scope>NUCLEOTIDE SEQUENCE [LARGE SCALE GENOMIC DNA]</scope>
    <source>
        <strain evidence="1">TK-2024</strain>
        <tissue evidence="1">Old leaves</tissue>
    </source>
</reference>
<organism evidence="1 2">
    <name type="scientific">Hibiscus sabdariffa</name>
    <name type="common">roselle</name>
    <dbReference type="NCBI Taxonomy" id="183260"/>
    <lineage>
        <taxon>Eukaryota</taxon>
        <taxon>Viridiplantae</taxon>
        <taxon>Streptophyta</taxon>
        <taxon>Embryophyta</taxon>
        <taxon>Tracheophyta</taxon>
        <taxon>Spermatophyta</taxon>
        <taxon>Magnoliopsida</taxon>
        <taxon>eudicotyledons</taxon>
        <taxon>Gunneridae</taxon>
        <taxon>Pentapetalae</taxon>
        <taxon>rosids</taxon>
        <taxon>malvids</taxon>
        <taxon>Malvales</taxon>
        <taxon>Malvaceae</taxon>
        <taxon>Malvoideae</taxon>
        <taxon>Hibiscus</taxon>
    </lineage>
</organism>
<dbReference type="Proteomes" id="UP001472677">
    <property type="component" value="Unassembled WGS sequence"/>
</dbReference>
<gene>
    <name evidence="1" type="ORF">V6N12_062089</name>
</gene>
<sequence length="66" mass="7113">MRMSFFVVSFGDGNNKGGAGGGGSSDCGRRVFHARRWRIVANQVQESEFFRDRLVALGSVGADVSC</sequence>
<keyword evidence="2" id="KW-1185">Reference proteome</keyword>
<dbReference type="EMBL" id="JBBPBM010000007">
    <property type="protein sequence ID" value="KAK8574395.1"/>
    <property type="molecule type" value="Genomic_DNA"/>
</dbReference>
<name>A0ABR2F7W9_9ROSI</name>
<proteinExistence type="predicted"/>
<protein>
    <submittedName>
        <fullName evidence="1">Uncharacterized protein</fullName>
    </submittedName>
</protein>
<accession>A0ABR2F7W9</accession>
<evidence type="ECO:0000313" key="1">
    <source>
        <dbReference type="EMBL" id="KAK8574395.1"/>
    </source>
</evidence>